<feature type="region of interest" description="Disordered" evidence="1">
    <location>
        <begin position="84"/>
        <end position="129"/>
    </location>
</feature>
<evidence type="ECO:0000313" key="2">
    <source>
        <dbReference type="EMBL" id="DAA04314.1"/>
    </source>
</evidence>
<feature type="compositionally biased region" description="Polar residues" evidence="1">
    <location>
        <begin position="90"/>
        <end position="108"/>
    </location>
</feature>
<protein>
    <submittedName>
        <fullName evidence="2">HDC15403</fullName>
    </submittedName>
</protein>
<name>Q6IJA7_DROME</name>
<evidence type="ECO:0000256" key="1">
    <source>
        <dbReference type="SAM" id="MobiDB-lite"/>
    </source>
</evidence>
<dbReference type="AlphaFoldDB" id="Q6IJA7"/>
<accession>Q6IJA7</accession>
<sequence length="146" mass="16339">MSTKSKRDLLLTRESSYQCLFFRRSSSQLVSGVDLVSRKPLLLLPLLLMMMEMEMETKMEAELWSYACDAATTIRTATNMHSGARPVENMKNNFNPPPASQSAQQIMSVDSAESESPLPLPAGPAHADECEAKRFQLSNLMRQPDK</sequence>
<organism evidence="2">
    <name type="scientific">Drosophila melanogaster</name>
    <name type="common">Fruit fly</name>
    <dbReference type="NCBI Taxonomy" id="7227"/>
    <lineage>
        <taxon>Eukaryota</taxon>
        <taxon>Metazoa</taxon>
        <taxon>Ecdysozoa</taxon>
        <taxon>Arthropoda</taxon>
        <taxon>Hexapoda</taxon>
        <taxon>Insecta</taxon>
        <taxon>Pterygota</taxon>
        <taxon>Neoptera</taxon>
        <taxon>Endopterygota</taxon>
        <taxon>Diptera</taxon>
        <taxon>Brachycera</taxon>
        <taxon>Muscomorpha</taxon>
        <taxon>Ephydroidea</taxon>
        <taxon>Drosophilidae</taxon>
        <taxon>Drosophila</taxon>
        <taxon>Sophophora</taxon>
    </lineage>
</organism>
<dbReference type="EMBL" id="BK002809">
    <property type="protein sequence ID" value="DAA04314.1"/>
    <property type="molecule type" value="Genomic_DNA"/>
</dbReference>
<reference evidence="2" key="1">
    <citation type="journal article" date="2003" name="Genome Biol.">
        <title>An integrated gene annotation and transcriptional profiling approach towards the full gene content of the Drosophila genome.</title>
        <authorList>
            <person name="Hild M."/>
            <person name="Beckmann B."/>
            <person name="Haas S.A."/>
            <person name="Koch B."/>
            <person name="Solovyev V."/>
            <person name="Busold C."/>
            <person name="Fellenberg K."/>
            <person name="Boutros M."/>
            <person name="Vingron M."/>
            <person name="Sauer F."/>
            <person name="Hoheisel J.D."/>
            <person name="Paro R."/>
        </authorList>
    </citation>
    <scope>NUCLEOTIDE SEQUENCE</scope>
</reference>
<proteinExistence type="predicted"/>
<gene>
    <name evidence="2" type="ORF">HDC15403</name>
</gene>